<dbReference type="OrthoDB" id="4468925at2759"/>
<dbReference type="GeneID" id="38110504"/>
<protein>
    <recommendedName>
        <fullName evidence="4">Hydrophobin</fullName>
    </recommendedName>
</protein>
<dbReference type="STRING" id="1810919.A0A3D8T2M6"/>
<feature type="chain" id="PRO_5017567150" description="Hydrophobin" evidence="1">
    <location>
        <begin position="16"/>
        <end position="129"/>
    </location>
</feature>
<proteinExistence type="predicted"/>
<evidence type="ECO:0000313" key="2">
    <source>
        <dbReference type="EMBL" id="RDW92812.1"/>
    </source>
</evidence>
<keyword evidence="1" id="KW-0732">Signal</keyword>
<evidence type="ECO:0000313" key="3">
    <source>
        <dbReference type="Proteomes" id="UP000256690"/>
    </source>
</evidence>
<dbReference type="Proteomes" id="UP000256690">
    <property type="component" value="Unassembled WGS sequence"/>
</dbReference>
<name>A0A3D8T2M6_9EURO</name>
<evidence type="ECO:0000256" key="1">
    <source>
        <dbReference type="SAM" id="SignalP"/>
    </source>
</evidence>
<organism evidence="2 3">
    <name type="scientific">Aspergillus mulundensis</name>
    <dbReference type="NCBI Taxonomy" id="1810919"/>
    <lineage>
        <taxon>Eukaryota</taxon>
        <taxon>Fungi</taxon>
        <taxon>Dikarya</taxon>
        <taxon>Ascomycota</taxon>
        <taxon>Pezizomycotina</taxon>
        <taxon>Eurotiomycetes</taxon>
        <taxon>Eurotiomycetidae</taxon>
        <taxon>Eurotiales</taxon>
        <taxon>Aspergillaceae</taxon>
        <taxon>Aspergillus</taxon>
        <taxon>Aspergillus subgen. Nidulantes</taxon>
    </lineage>
</organism>
<feature type="signal peptide" evidence="1">
    <location>
        <begin position="1"/>
        <end position="15"/>
    </location>
</feature>
<sequence>MQFLALLAIAATATASALRASSSNIKLATSEVFRAQGEGSSCGVGSYSCCSSAQETSEDNFLSFFFKKRFLSELNGNEDCLVDHTESGPVCKSIIACCSDEWKLYCVAINDSANDSGPGGKGSGGSEEY</sequence>
<dbReference type="RefSeq" id="XP_026607995.1">
    <property type="nucleotide sequence ID" value="XM_026742150.1"/>
</dbReference>
<dbReference type="EMBL" id="PVWQ01000001">
    <property type="protein sequence ID" value="RDW92812.1"/>
    <property type="molecule type" value="Genomic_DNA"/>
</dbReference>
<keyword evidence="3" id="KW-1185">Reference proteome</keyword>
<reference evidence="2 3" key="1">
    <citation type="journal article" date="2018" name="IMA Fungus">
        <title>IMA Genome-F 9: Draft genome sequence of Annulohypoxylon stygium, Aspergillus mulundensis, Berkeleyomyces basicola (syn. Thielaviopsis basicola), Ceratocystis smalleyi, two Cercospora beticola strains, Coleophoma cylindrospora, Fusarium fracticaudum, Phialophora cf. hyalina, and Morchella septimelata.</title>
        <authorList>
            <person name="Wingfield B.D."/>
            <person name="Bills G.F."/>
            <person name="Dong Y."/>
            <person name="Huang W."/>
            <person name="Nel W.J."/>
            <person name="Swalarsk-Parry B.S."/>
            <person name="Vaghefi N."/>
            <person name="Wilken P.M."/>
            <person name="An Z."/>
            <person name="de Beer Z.W."/>
            <person name="De Vos L."/>
            <person name="Chen L."/>
            <person name="Duong T.A."/>
            <person name="Gao Y."/>
            <person name="Hammerbacher A."/>
            <person name="Kikkert J.R."/>
            <person name="Li Y."/>
            <person name="Li H."/>
            <person name="Li K."/>
            <person name="Li Q."/>
            <person name="Liu X."/>
            <person name="Ma X."/>
            <person name="Naidoo K."/>
            <person name="Pethybridge S.J."/>
            <person name="Sun J."/>
            <person name="Steenkamp E.T."/>
            <person name="van der Nest M.A."/>
            <person name="van Wyk S."/>
            <person name="Wingfield M.J."/>
            <person name="Xiong C."/>
            <person name="Yue Q."/>
            <person name="Zhang X."/>
        </authorList>
    </citation>
    <scope>NUCLEOTIDE SEQUENCE [LARGE SCALE GENOMIC DNA]</scope>
    <source>
        <strain evidence="2 3">DSM 5745</strain>
    </source>
</reference>
<accession>A0A3D8T2M6</accession>
<comment type="caution">
    <text evidence="2">The sequence shown here is derived from an EMBL/GenBank/DDBJ whole genome shotgun (WGS) entry which is preliminary data.</text>
</comment>
<evidence type="ECO:0008006" key="4">
    <source>
        <dbReference type="Google" id="ProtNLM"/>
    </source>
</evidence>
<gene>
    <name evidence="2" type="ORF">DSM5745_00134</name>
</gene>
<dbReference type="AlphaFoldDB" id="A0A3D8T2M6"/>